<feature type="domain" description="FecR protein" evidence="2">
    <location>
        <begin position="155"/>
        <end position="240"/>
    </location>
</feature>
<name>A0A3D8YBD8_9BACT</name>
<dbReference type="Proteomes" id="UP000256373">
    <property type="component" value="Unassembled WGS sequence"/>
</dbReference>
<keyword evidence="5" id="KW-1185">Reference proteome</keyword>
<feature type="transmembrane region" description="Helical" evidence="1">
    <location>
        <begin position="102"/>
        <end position="122"/>
    </location>
</feature>
<dbReference type="InterPro" id="IPR012373">
    <property type="entry name" value="Ferrdict_sens_TM"/>
</dbReference>
<organism evidence="4 5">
    <name type="scientific">Dyadobacter luteus</name>
    <dbReference type="NCBI Taxonomy" id="2259619"/>
    <lineage>
        <taxon>Bacteria</taxon>
        <taxon>Pseudomonadati</taxon>
        <taxon>Bacteroidota</taxon>
        <taxon>Cytophagia</taxon>
        <taxon>Cytophagales</taxon>
        <taxon>Spirosomataceae</taxon>
        <taxon>Dyadobacter</taxon>
    </lineage>
</organism>
<sequence length="376" mass="41923">MKYDQYSLTELIRNDDFIAWVRHPDEASEARWQEFLKNNPEKRSVVEDARGYVNLVAEDTGKHKPTTEQSRKMWSVVESHMADDAEEEVSVAEEKTINSWQWARIAASVVLIAGFGVAVYWYQHKPSQVAIVNANVEVGTISDVIEKVNDSDKPMTILLEDGSSVVLEPAGKLSFFVKSTTAKREVSLRGKAFFEIVKDKKRPFIVYTDGLATKVLGTSFLIDAPENGSEIKVEVKTGQVSVFPLSLNASEKEKEAFSKPELTGTILNRDEKIAFSKVNGKTIKLQDTPRVVNVTTDIADQLFIFDETPASEVFKALESAYNIKIVYKESLISNCPLNATLVGQSFTEKLTAICIALDAQYEIRDDHVIISGKGCK</sequence>
<keyword evidence="1" id="KW-0812">Transmembrane</keyword>
<evidence type="ECO:0000259" key="3">
    <source>
        <dbReference type="Pfam" id="PF16344"/>
    </source>
</evidence>
<dbReference type="InterPro" id="IPR006860">
    <property type="entry name" value="FecR"/>
</dbReference>
<evidence type="ECO:0000259" key="2">
    <source>
        <dbReference type="Pfam" id="PF04773"/>
    </source>
</evidence>
<comment type="caution">
    <text evidence="4">The sequence shown here is derived from an EMBL/GenBank/DDBJ whole genome shotgun (WGS) entry which is preliminary data.</text>
</comment>
<dbReference type="GO" id="GO:0016989">
    <property type="term" value="F:sigma factor antagonist activity"/>
    <property type="evidence" value="ECO:0007669"/>
    <property type="project" value="TreeGrafter"/>
</dbReference>
<dbReference type="PIRSF" id="PIRSF018266">
    <property type="entry name" value="FecR"/>
    <property type="match status" value="1"/>
</dbReference>
<gene>
    <name evidence="4" type="ORF">DSL64_12745</name>
</gene>
<reference evidence="4 5" key="1">
    <citation type="submission" date="2018-07" db="EMBL/GenBank/DDBJ databases">
        <title>Dyadobacter roseus sp. nov., isolated from rose rhizosphere soil.</title>
        <authorList>
            <person name="Chen L."/>
        </authorList>
    </citation>
    <scope>NUCLEOTIDE SEQUENCE [LARGE SCALE GENOMIC DNA]</scope>
    <source>
        <strain evidence="4 5">RS19</strain>
    </source>
</reference>
<dbReference type="PANTHER" id="PTHR30273:SF2">
    <property type="entry name" value="PROTEIN FECR"/>
    <property type="match status" value="1"/>
</dbReference>
<dbReference type="EMBL" id="QNUL01000008">
    <property type="protein sequence ID" value="REA61308.1"/>
    <property type="molecule type" value="Genomic_DNA"/>
</dbReference>
<dbReference type="AlphaFoldDB" id="A0A3D8YBD8"/>
<keyword evidence="1" id="KW-1133">Transmembrane helix</keyword>
<dbReference type="Pfam" id="PF16344">
    <property type="entry name" value="FecR_C"/>
    <property type="match status" value="1"/>
</dbReference>
<dbReference type="Gene3D" id="2.60.120.1440">
    <property type="match status" value="1"/>
</dbReference>
<protein>
    <submittedName>
        <fullName evidence="4">FecR family protein</fullName>
    </submittedName>
</protein>
<dbReference type="RefSeq" id="WP_115831281.1">
    <property type="nucleotide sequence ID" value="NZ_QNUL01000008.1"/>
</dbReference>
<dbReference type="InterPro" id="IPR032508">
    <property type="entry name" value="FecR_C"/>
</dbReference>
<proteinExistence type="predicted"/>
<evidence type="ECO:0000313" key="4">
    <source>
        <dbReference type="EMBL" id="REA61308.1"/>
    </source>
</evidence>
<dbReference type="Gene3D" id="3.55.50.30">
    <property type="match status" value="1"/>
</dbReference>
<evidence type="ECO:0000256" key="1">
    <source>
        <dbReference type="SAM" id="Phobius"/>
    </source>
</evidence>
<evidence type="ECO:0000313" key="5">
    <source>
        <dbReference type="Proteomes" id="UP000256373"/>
    </source>
</evidence>
<dbReference type="Pfam" id="PF04773">
    <property type="entry name" value="FecR"/>
    <property type="match status" value="1"/>
</dbReference>
<keyword evidence="1" id="KW-0472">Membrane</keyword>
<dbReference type="PANTHER" id="PTHR30273">
    <property type="entry name" value="PERIPLASMIC SIGNAL SENSOR AND SIGMA FACTOR ACTIVATOR FECR-RELATED"/>
    <property type="match status" value="1"/>
</dbReference>
<feature type="domain" description="Protein FecR C-terminal" evidence="3">
    <location>
        <begin position="303"/>
        <end position="370"/>
    </location>
</feature>
<dbReference type="OrthoDB" id="1523489at2"/>
<accession>A0A3D8YBD8</accession>